<feature type="transmembrane region" description="Helical" evidence="5">
    <location>
        <begin position="224"/>
        <end position="245"/>
    </location>
</feature>
<organism evidence="6 7">
    <name type="scientific">Fodinibius sediminis</name>
    <dbReference type="NCBI Taxonomy" id="1214077"/>
    <lineage>
        <taxon>Bacteria</taxon>
        <taxon>Pseudomonadati</taxon>
        <taxon>Balneolota</taxon>
        <taxon>Balneolia</taxon>
        <taxon>Balneolales</taxon>
        <taxon>Balneolaceae</taxon>
        <taxon>Fodinibius</taxon>
    </lineage>
</organism>
<dbReference type="InterPro" id="IPR002781">
    <property type="entry name" value="TM_pro_TauE-like"/>
</dbReference>
<evidence type="ECO:0000313" key="7">
    <source>
        <dbReference type="Proteomes" id="UP000317593"/>
    </source>
</evidence>
<keyword evidence="3 5" id="KW-1133">Transmembrane helix</keyword>
<feature type="transmembrane region" description="Helical" evidence="5">
    <location>
        <begin position="47"/>
        <end position="73"/>
    </location>
</feature>
<gene>
    <name evidence="6" type="ORF">SAMN06265218_108129</name>
</gene>
<dbReference type="Pfam" id="PF01925">
    <property type="entry name" value="TauE"/>
    <property type="match status" value="1"/>
</dbReference>
<dbReference type="Proteomes" id="UP000317593">
    <property type="component" value="Unassembled WGS sequence"/>
</dbReference>
<comment type="subcellular location">
    <subcellularLocation>
        <location evidence="5">Cell membrane</location>
        <topology evidence="5">Multi-pass membrane protein</topology>
    </subcellularLocation>
    <subcellularLocation>
        <location evidence="1">Membrane</location>
        <topology evidence="1">Multi-pass membrane protein</topology>
    </subcellularLocation>
</comment>
<protein>
    <recommendedName>
        <fullName evidence="5">Probable membrane transporter protein</fullName>
    </recommendedName>
</protein>
<feature type="transmembrane region" description="Helical" evidence="5">
    <location>
        <begin position="252"/>
        <end position="273"/>
    </location>
</feature>
<dbReference type="PANTHER" id="PTHR31154:SF4">
    <property type="entry name" value="MEMBRANE TRANSPORTER PROTEIN"/>
    <property type="match status" value="1"/>
</dbReference>
<feature type="transmembrane region" description="Helical" evidence="5">
    <location>
        <begin position="279"/>
        <end position="299"/>
    </location>
</feature>
<evidence type="ECO:0000256" key="4">
    <source>
        <dbReference type="ARBA" id="ARBA00023136"/>
    </source>
</evidence>
<dbReference type="PANTHER" id="PTHR31154">
    <property type="entry name" value="MEMBRANE TRANSPORTER PROTEIN"/>
    <property type="match status" value="1"/>
</dbReference>
<evidence type="ECO:0000313" key="6">
    <source>
        <dbReference type="EMBL" id="SMO66561.1"/>
    </source>
</evidence>
<feature type="transmembrane region" description="Helical" evidence="5">
    <location>
        <begin position="141"/>
        <end position="164"/>
    </location>
</feature>
<dbReference type="AlphaFoldDB" id="A0A521D633"/>
<keyword evidence="5" id="KW-1003">Cell membrane</keyword>
<comment type="caution">
    <text evidence="5">Lacks conserved residue(s) required for the propagation of feature annotation.</text>
</comment>
<name>A0A521D633_9BACT</name>
<accession>A0A521D633</accession>
<dbReference type="OrthoDB" id="128686at2"/>
<feature type="transmembrane region" description="Helical" evidence="5">
    <location>
        <begin position="15"/>
        <end position="35"/>
    </location>
</feature>
<feature type="transmembrane region" description="Helical" evidence="5">
    <location>
        <begin position="85"/>
        <end position="106"/>
    </location>
</feature>
<feature type="transmembrane region" description="Helical" evidence="5">
    <location>
        <begin position="115"/>
        <end position="135"/>
    </location>
</feature>
<feature type="transmembrane region" description="Helical" evidence="5">
    <location>
        <begin position="306"/>
        <end position="327"/>
    </location>
</feature>
<sequence>MAVSFLSSLTSRRPFLYFVLPVAGVYVVWLSYMQFTGQWGLFNDNWFMSLTMIFGSFIAGISSEGGGAIAYPVMTLVFNITPEVARNFSLAIQSIGMTAATLWIIAKRISLERTYLLLSGAGGLFGVVGGTLWVAPLVPAAYAKMMFVSFWLSFGIALFVINHVRKRDTRQQLPRLSACQKSELVLVGVLGGVLSAIFGNGIDICTFSFVTMKYGLSEKVATPTSVVLMTSNAVVGSLMHGFLIADMQPEAINYWLVCIPFVVLGAPLGANLLDKINRLSIAVMLYAIIIAQFIAALFIIRPAGSLMMVSVLTFCAGIIIFFFLTSLHREEVV</sequence>
<keyword evidence="2 5" id="KW-0812">Transmembrane</keyword>
<reference evidence="6 7" key="1">
    <citation type="submission" date="2017-05" db="EMBL/GenBank/DDBJ databases">
        <authorList>
            <person name="Varghese N."/>
            <person name="Submissions S."/>
        </authorList>
    </citation>
    <scope>NUCLEOTIDE SEQUENCE [LARGE SCALE GENOMIC DNA]</scope>
    <source>
        <strain evidence="6 7">DSM 21194</strain>
    </source>
</reference>
<evidence type="ECO:0000256" key="5">
    <source>
        <dbReference type="RuleBase" id="RU363041"/>
    </source>
</evidence>
<dbReference type="GO" id="GO:0005886">
    <property type="term" value="C:plasma membrane"/>
    <property type="evidence" value="ECO:0007669"/>
    <property type="project" value="UniProtKB-SubCell"/>
</dbReference>
<keyword evidence="7" id="KW-1185">Reference proteome</keyword>
<comment type="similarity">
    <text evidence="5">Belongs to the 4-toluene sulfonate uptake permease (TSUP) (TC 2.A.102) family.</text>
</comment>
<proteinExistence type="inferred from homology"/>
<keyword evidence="4 5" id="KW-0472">Membrane</keyword>
<feature type="transmembrane region" description="Helical" evidence="5">
    <location>
        <begin position="184"/>
        <end position="212"/>
    </location>
</feature>
<evidence type="ECO:0000256" key="3">
    <source>
        <dbReference type="ARBA" id="ARBA00022989"/>
    </source>
</evidence>
<dbReference type="EMBL" id="FXTH01000008">
    <property type="protein sequence ID" value="SMO66561.1"/>
    <property type="molecule type" value="Genomic_DNA"/>
</dbReference>
<evidence type="ECO:0000256" key="1">
    <source>
        <dbReference type="ARBA" id="ARBA00004141"/>
    </source>
</evidence>
<evidence type="ECO:0000256" key="2">
    <source>
        <dbReference type="ARBA" id="ARBA00022692"/>
    </source>
</evidence>